<dbReference type="Pfam" id="PF01403">
    <property type="entry name" value="Sema"/>
    <property type="match status" value="1"/>
</dbReference>
<dbReference type="GO" id="GO:0007411">
    <property type="term" value="P:axon guidance"/>
    <property type="evidence" value="ECO:0007669"/>
    <property type="project" value="TreeGrafter"/>
</dbReference>
<dbReference type="GO" id="GO:0045499">
    <property type="term" value="F:chemorepellent activity"/>
    <property type="evidence" value="ECO:0007669"/>
    <property type="project" value="TreeGrafter"/>
</dbReference>
<dbReference type="InterPro" id="IPR036352">
    <property type="entry name" value="Semap_dom_sf"/>
</dbReference>
<dbReference type="InterPro" id="IPR027231">
    <property type="entry name" value="Semaphorin"/>
</dbReference>
<dbReference type="Pfam" id="PF01437">
    <property type="entry name" value="PSI"/>
    <property type="match status" value="1"/>
</dbReference>
<evidence type="ECO:0000313" key="8">
    <source>
        <dbReference type="Proteomes" id="UP000287033"/>
    </source>
</evidence>
<dbReference type="EMBL" id="BEZZ01025632">
    <property type="protein sequence ID" value="GCC39705.1"/>
    <property type="molecule type" value="Genomic_DNA"/>
</dbReference>
<dbReference type="STRING" id="137246.A0A401TAT2"/>
<dbReference type="PANTHER" id="PTHR11036:SF85">
    <property type="entry name" value="SI:CH211-113G11.6 ISOFORM X1"/>
    <property type="match status" value="1"/>
</dbReference>
<protein>
    <recommendedName>
        <fullName evidence="6">Sema domain-containing protein</fullName>
    </recommendedName>
</protein>
<feature type="domain" description="Sema" evidence="6">
    <location>
        <begin position="1"/>
        <end position="156"/>
    </location>
</feature>
<dbReference type="PANTHER" id="PTHR11036">
    <property type="entry name" value="SEMAPHORIN"/>
    <property type="match status" value="1"/>
</dbReference>
<dbReference type="GO" id="GO:0005886">
    <property type="term" value="C:plasma membrane"/>
    <property type="evidence" value="ECO:0007669"/>
    <property type="project" value="TreeGrafter"/>
</dbReference>
<name>A0A401TAT2_CHIPU</name>
<comment type="subcellular location">
    <subcellularLocation>
        <location evidence="1">Membrane</location>
    </subcellularLocation>
</comment>
<keyword evidence="2" id="KW-0472">Membrane</keyword>
<dbReference type="PROSITE" id="PS51004">
    <property type="entry name" value="SEMA"/>
    <property type="match status" value="1"/>
</dbReference>
<reference evidence="7 8" key="1">
    <citation type="journal article" date="2018" name="Nat. Ecol. Evol.">
        <title>Shark genomes provide insights into elasmobranch evolution and the origin of vertebrates.</title>
        <authorList>
            <person name="Hara Y"/>
            <person name="Yamaguchi K"/>
            <person name="Onimaru K"/>
            <person name="Kadota M"/>
            <person name="Koyanagi M"/>
            <person name="Keeley SD"/>
            <person name="Tatsumi K"/>
            <person name="Tanaka K"/>
            <person name="Motone F"/>
            <person name="Kageyama Y"/>
            <person name="Nozu R"/>
            <person name="Adachi N"/>
            <person name="Nishimura O"/>
            <person name="Nakagawa R"/>
            <person name="Tanegashima C"/>
            <person name="Kiyatake I"/>
            <person name="Matsumoto R"/>
            <person name="Murakumo K"/>
            <person name="Nishida K"/>
            <person name="Terakita A"/>
            <person name="Kuratani S"/>
            <person name="Sato K"/>
            <person name="Hyodo S Kuraku.S."/>
        </authorList>
    </citation>
    <scope>NUCLEOTIDE SEQUENCE [LARGE SCALE GENOMIC DNA]</scope>
</reference>
<evidence type="ECO:0000256" key="5">
    <source>
        <dbReference type="PROSITE-ProRule" id="PRU00352"/>
    </source>
</evidence>
<dbReference type="OMA" id="SHINTCK"/>
<organism evidence="7 8">
    <name type="scientific">Chiloscyllium punctatum</name>
    <name type="common">Brownbanded bambooshark</name>
    <name type="synonym">Hemiscyllium punctatum</name>
    <dbReference type="NCBI Taxonomy" id="137246"/>
    <lineage>
        <taxon>Eukaryota</taxon>
        <taxon>Metazoa</taxon>
        <taxon>Chordata</taxon>
        <taxon>Craniata</taxon>
        <taxon>Vertebrata</taxon>
        <taxon>Chondrichthyes</taxon>
        <taxon>Elasmobranchii</taxon>
        <taxon>Galeomorphii</taxon>
        <taxon>Galeoidea</taxon>
        <taxon>Orectolobiformes</taxon>
        <taxon>Hemiscylliidae</taxon>
        <taxon>Chiloscyllium</taxon>
    </lineage>
</organism>
<evidence type="ECO:0000313" key="7">
    <source>
        <dbReference type="EMBL" id="GCC39705.1"/>
    </source>
</evidence>
<dbReference type="InterPro" id="IPR001627">
    <property type="entry name" value="Semap_dom"/>
</dbReference>
<dbReference type="InterPro" id="IPR015943">
    <property type="entry name" value="WD40/YVTN_repeat-like_dom_sf"/>
</dbReference>
<sequence length="198" mass="21831">MQEGHLPQHSPFCSPFRALVSLSRSVRFSSTVLFLSLQCGISNVPRNVLTAIRNYPELEVSILPVKDRPLYVVKHTSYTKITADQVKGANHDYYPVLFVGTGNGKIHKVLHNDGEAFIISELSPFQTEAPVSAMTLDPSTGHLFVGTPLETVRLPLANCEVYGRACWQCVAARDPYCGWHQVSKTCVSVAGAENDTER</sequence>
<dbReference type="Gene3D" id="3.30.1680.10">
    <property type="entry name" value="ligand-binding face of the semaphorins, domain 2"/>
    <property type="match status" value="1"/>
</dbReference>
<evidence type="ECO:0000256" key="2">
    <source>
        <dbReference type="ARBA" id="ARBA00023136"/>
    </source>
</evidence>
<gene>
    <name evidence="7" type="ORF">chiPu_0023709</name>
</gene>
<dbReference type="AlphaFoldDB" id="A0A401TAT2"/>
<dbReference type="GO" id="GO:0030215">
    <property type="term" value="F:semaphorin receptor binding"/>
    <property type="evidence" value="ECO:0007669"/>
    <property type="project" value="InterPro"/>
</dbReference>
<keyword evidence="8" id="KW-1185">Reference proteome</keyword>
<dbReference type="InterPro" id="IPR002165">
    <property type="entry name" value="Plexin_repeat"/>
</dbReference>
<evidence type="ECO:0000256" key="1">
    <source>
        <dbReference type="ARBA" id="ARBA00004370"/>
    </source>
</evidence>
<evidence type="ECO:0000256" key="4">
    <source>
        <dbReference type="ARBA" id="ARBA00023180"/>
    </source>
</evidence>
<evidence type="ECO:0000256" key="3">
    <source>
        <dbReference type="ARBA" id="ARBA00023157"/>
    </source>
</evidence>
<keyword evidence="4" id="KW-0325">Glycoprotein</keyword>
<dbReference type="GO" id="GO:0030335">
    <property type="term" value="P:positive regulation of cell migration"/>
    <property type="evidence" value="ECO:0007669"/>
    <property type="project" value="TreeGrafter"/>
</dbReference>
<keyword evidence="3" id="KW-1015">Disulfide bond</keyword>
<dbReference type="SUPFAM" id="SSF101912">
    <property type="entry name" value="Sema domain"/>
    <property type="match status" value="1"/>
</dbReference>
<comment type="caution">
    <text evidence="5">Lacks conserved residue(s) required for the propagation of feature annotation.</text>
</comment>
<dbReference type="Proteomes" id="UP000287033">
    <property type="component" value="Unassembled WGS sequence"/>
</dbReference>
<dbReference type="GO" id="GO:0001755">
    <property type="term" value="P:neural crest cell migration"/>
    <property type="evidence" value="ECO:0007669"/>
    <property type="project" value="TreeGrafter"/>
</dbReference>
<dbReference type="OrthoDB" id="9945363at2759"/>
<dbReference type="SUPFAM" id="SSF103575">
    <property type="entry name" value="Plexin repeat"/>
    <property type="match status" value="1"/>
</dbReference>
<comment type="caution">
    <text evidence="7">The sequence shown here is derived from an EMBL/GenBank/DDBJ whole genome shotgun (WGS) entry which is preliminary data.</text>
</comment>
<accession>A0A401TAT2</accession>
<dbReference type="GO" id="GO:0071526">
    <property type="term" value="P:semaphorin-plexin signaling pathway"/>
    <property type="evidence" value="ECO:0007669"/>
    <property type="project" value="TreeGrafter"/>
</dbReference>
<dbReference type="Gene3D" id="2.130.10.10">
    <property type="entry name" value="YVTN repeat-like/Quinoprotein amine dehydrogenase"/>
    <property type="match status" value="1"/>
</dbReference>
<evidence type="ECO:0000259" key="6">
    <source>
        <dbReference type="PROSITE" id="PS51004"/>
    </source>
</evidence>
<proteinExistence type="predicted"/>